<dbReference type="AlphaFoldDB" id="A0A443RL25"/>
<name>A0A443RL25_9ACAR</name>
<dbReference type="STRING" id="1965070.A0A443RL25"/>
<feature type="binding site" evidence="8">
    <location>
        <position position="90"/>
    </location>
    <ligand>
        <name>Mg(2+)</name>
        <dbReference type="ChEBI" id="CHEBI:18420"/>
        <label>2</label>
    </ligand>
</feature>
<dbReference type="Gene3D" id="3.40.190.80">
    <property type="match status" value="1"/>
</dbReference>
<dbReference type="PROSITE" id="PS00630">
    <property type="entry name" value="IMP_2"/>
    <property type="match status" value="1"/>
</dbReference>
<keyword evidence="11" id="KW-1185">Reference proteome</keyword>
<comment type="pathway">
    <text evidence="3 9">Polyol metabolism; myo-inositol biosynthesis; myo-inositol from D-glucose 6-phosphate: step 2/2.</text>
</comment>
<evidence type="ECO:0000256" key="6">
    <source>
        <dbReference type="ARBA" id="ARBA00022801"/>
    </source>
</evidence>
<dbReference type="PANTHER" id="PTHR20854">
    <property type="entry name" value="INOSITOL MONOPHOSPHATASE"/>
    <property type="match status" value="1"/>
</dbReference>
<evidence type="ECO:0000313" key="11">
    <source>
        <dbReference type="Proteomes" id="UP000285301"/>
    </source>
</evidence>
<accession>A0A443RL25</accession>
<dbReference type="Pfam" id="PF00459">
    <property type="entry name" value="Inositol_P"/>
    <property type="match status" value="1"/>
</dbReference>
<feature type="binding site" evidence="8">
    <location>
        <position position="88"/>
    </location>
    <ligand>
        <name>Mg(2+)</name>
        <dbReference type="ChEBI" id="CHEBI:18420"/>
        <label>1</label>
        <note>catalytic</note>
    </ligand>
</feature>
<dbReference type="FunFam" id="3.30.540.10:FF:000004">
    <property type="entry name" value="Inositol-1-monophosphatase"/>
    <property type="match status" value="1"/>
</dbReference>
<dbReference type="EMBL" id="NCKU01000330">
    <property type="protein sequence ID" value="RWS15967.1"/>
    <property type="molecule type" value="Genomic_DNA"/>
</dbReference>
<feature type="binding site" evidence="8">
    <location>
        <position position="91"/>
    </location>
    <ligand>
        <name>Mg(2+)</name>
        <dbReference type="ChEBI" id="CHEBI:18420"/>
        <label>1</label>
        <note>catalytic</note>
    </ligand>
</feature>
<dbReference type="PRINTS" id="PR00377">
    <property type="entry name" value="IMPHPHTASES"/>
</dbReference>
<evidence type="ECO:0000256" key="1">
    <source>
        <dbReference type="ARBA" id="ARBA00001033"/>
    </source>
</evidence>
<evidence type="ECO:0000256" key="5">
    <source>
        <dbReference type="ARBA" id="ARBA00022723"/>
    </source>
</evidence>
<dbReference type="GO" id="GO:0046872">
    <property type="term" value="F:metal ion binding"/>
    <property type="evidence" value="ECO:0007669"/>
    <property type="project" value="UniProtKB-KW"/>
</dbReference>
<feature type="binding site" evidence="8">
    <location>
        <position position="217"/>
    </location>
    <ligand>
        <name>Mg(2+)</name>
        <dbReference type="ChEBI" id="CHEBI:18420"/>
        <label>1</label>
        <note>catalytic</note>
    </ligand>
</feature>
<comment type="cofactor">
    <cofactor evidence="2 8 9">
        <name>Mg(2+)</name>
        <dbReference type="ChEBI" id="CHEBI:18420"/>
    </cofactor>
</comment>
<reference evidence="10 11" key="1">
    <citation type="journal article" date="2018" name="Gigascience">
        <title>Genomes of trombidid mites reveal novel predicted allergens and laterally-transferred genes associated with secondary metabolism.</title>
        <authorList>
            <person name="Dong X."/>
            <person name="Chaisiri K."/>
            <person name="Xia D."/>
            <person name="Armstrong S.D."/>
            <person name="Fang Y."/>
            <person name="Donnelly M.J."/>
            <person name="Kadowaki T."/>
            <person name="McGarry J.W."/>
            <person name="Darby A.C."/>
            <person name="Makepeace B.L."/>
        </authorList>
    </citation>
    <scope>NUCLEOTIDE SEQUENCE [LARGE SCALE GENOMIC DNA]</scope>
    <source>
        <strain evidence="10">UoL-WK</strain>
    </source>
</reference>
<dbReference type="GO" id="GO:0007165">
    <property type="term" value="P:signal transduction"/>
    <property type="evidence" value="ECO:0007669"/>
    <property type="project" value="TreeGrafter"/>
</dbReference>
<comment type="caution">
    <text evidence="10">The sequence shown here is derived from an EMBL/GenBank/DDBJ whole genome shotgun (WGS) entry which is preliminary data.</text>
</comment>
<dbReference type="OrthoDB" id="10254945at2759"/>
<dbReference type="PROSITE" id="PS00629">
    <property type="entry name" value="IMP_1"/>
    <property type="match status" value="1"/>
</dbReference>
<dbReference type="PRINTS" id="PR00378">
    <property type="entry name" value="LIIMPHPHTASE"/>
</dbReference>
<evidence type="ECO:0000256" key="8">
    <source>
        <dbReference type="PIRSR" id="PIRSR600760-2"/>
    </source>
</evidence>
<dbReference type="GO" id="GO:0008934">
    <property type="term" value="F:inositol monophosphate 1-phosphatase activity"/>
    <property type="evidence" value="ECO:0007669"/>
    <property type="project" value="InterPro"/>
</dbReference>
<gene>
    <name evidence="10" type="ORF">B4U79_14725</name>
</gene>
<evidence type="ECO:0000313" key="10">
    <source>
        <dbReference type="EMBL" id="RWS15967.1"/>
    </source>
</evidence>
<keyword evidence="6 9" id="KW-0378">Hydrolase</keyword>
<dbReference type="GO" id="GO:0006021">
    <property type="term" value="P:inositol biosynthetic process"/>
    <property type="evidence" value="ECO:0007669"/>
    <property type="project" value="UniProtKB-UniPathway"/>
</dbReference>
<dbReference type="GO" id="GO:0046854">
    <property type="term" value="P:phosphatidylinositol phosphate biosynthetic process"/>
    <property type="evidence" value="ECO:0007669"/>
    <property type="project" value="InterPro"/>
</dbReference>
<dbReference type="UniPathway" id="UPA00823">
    <property type="reaction ID" value="UER00788"/>
</dbReference>
<dbReference type="EC" id="3.1.3.25" evidence="9"/>
<keyword evidence="7 8" id="KW-0460">Magnesium</keyword>
<dbReference type="PANTHER" id="PTHR20854:SF4">
    <property type="entry name" value="INOSITOL-1-MONOPHOSPHATASE-RELATED"/>
    <property type="match status" value="1"/>
</dbReference>
<dbReference type="SUPFAM" id="SSF56655">
    <property type="entry name" value="Carbohydrate phosphatase"/>
    <property type="match status" value="1"/>
</dbReference>
<evidence type="ECO:0000256" key="2">
    <source>
        <dbReference type="ARBA" id="ARBA00001946"/>
    </source>
</evidence>
<dbReference type="InterPro" id="IPR020552">
    <property type="entry name" value="Inositol_monoPase_Li-sen"/>
</dbReference>
<dbReference type="InterPro" id="IPR033942">
    <property type="entry name" value="IMPase"/>
</dbReference>
<organism evidence="10 11">
    <name type="scientific">Dinothrombium tinctorium</name>
    <dbReference type="NCBI Taxonomy" id="1965070"/>
    <lineage>
        <taxon>Eukaryota</taxon>
        <taxon>Metazoa</taxon>
        <taxon>Ecdysozoa</taxon>
        <taxon>Arthropoda</taxon>
        <taxon>Chelicerata</taxon>
        <taxon>Arachnida</taxon>
        <taxon>Acari</taxon>
        <taxon>Acariformes</taxon>
        <taxon>Trombidiformes</taxon>
        <taxon>Prostigmata</taxon>
        <taxon>Anystina</taxon>
        <taxon>Parasitengona</taxon>
        <taxon>Trombidioidea</taxon>
        <taxon>Trombidiidae</taxon>
        <taxon>Dinothrombium</taxon>
    </lineage>
</organism>
<comment type="catalytic activity">
    <reaction evidence="1 9">
        <text>a myo-inositol phosphate + H2O = myo-inositol + phosphate</text>
        <dbReference type="Rhea" id="RHEA:24056"/>
        <dbReference type="ChEBI" id="CHEBI:15377"/>
        <dbReference type="ChEBI" id="CHEBI:17268"/>
        <dbReference type="ChEBI" id="CHEBI:43474"/>
        <dbReference type="ChEBI" id="CHEBI:84139"/>
        <dbReference type="EC" id="3.1.3.25"/>
    </reaction>
</comment>
<evidence type="ECO:0000256" key="7">
    <source>
        <dbReference type="ARBA" id="ARBA00022842"/>
    </source>
</evidence>
<dbReference type="CDD" id="cd01639">
    <property type="entry name" value="IMPase"/>
    <property type="match status" value="1"/>
</dbReference>
<evidence type="ECO:0000256" key="3">
    <source>
        <dbReference type="ARBA" id="ARBA00005152"/>
    </source>
</evidence>
<evidence type="ECO:0000256" key="4">
    <source>
        <dbReference type="ARBA" id="ARBA00009759"/>
    </source>
</evidence>
<dbReference type="Gene3D" id="3.30.540.10">
    <property type="entry name" value="Fructose-1,6-Bisphosphatase, subunit A, domain 1"/>
    <property type="match status" value="1"/>
</dbReference>
<evidence type="ECO:0000256" key="9">
    <source>
        <dbReference type="RuleBase" id="RU364068"/>
    </source>
</evidence>
<dbReference type="InterPro" id="IPR020550">
    <property type="entry name" value="Inositol_monophosphatase_CS"/>
</dbReference>
<dbReference type="FunFam" id="3.40.190.80:FF:000002">
    <property type="entry name" value="Inositol-1-monophosphatase"/>
    <property type="match status" value="1"/>
</dbReference>
<keyword evidence="5 8" id="KW-0479">Metal-binding</keyword>
<dbReference type="Proteomes" id="UP000285301">
    <property type="component" value="Unassembled WGS sequence"/>
</dbReference>
<protein>
    <recommendedName>
        <fullName evidence="9">Inositol-1-monophosphatase</fullName>
        <ecNumber evidence="9">3.1.3.25</ecNumber>
    </recommendedName>
</protein>
<dbReference type="InterPro" id="IPR020583">
    <property type="entry name" value="Inositol_monoP_metal-BS"/>
</dbReference>
<dbReference type="InterPro" id="IPR000760">
    <property type="entry name" value="Inositol_monophosphatase-like"/>
</dbReference>
<proteinExistence type="inferred from homology"/>
<sequence>MNPQTLNECERVAINLALNAGQMMQTSSGKKLQIDEKISYADLVTETDKAIEVYVFEELRKHFPTHRFIGEETSEKAPLTDEPTWIVDPIDGTMNFVHTFPFVCISIALIYNKEPILGVVYSPFLDKLYTAKKGFGAYCNGVPLKVRECESLQKALLIFELGNARDEEKINSVFANFQKLAFKCSGMRSTGSAALNICAIANGYADGYYEFGLHCWDLAAGVIILTEAGGCAMDTEGGSLDLMSRRLLVACNESLAKTISKELVSHLKLERDD</sequence>
<comment type="similarity">
    <text evidence="4 9">Belongs to the inositol monophosphatase superfamily.</text>
</comment>
<feature type="binding site" evidence="8">
    <location>
        <position position="71"/>
    </location>
    <ligand>
        <name>Mg(2+)</name>
        <dbReference type="ChEBI" id="CHEBI:18420"/>
        <label>1</label>
        <note>catalytic</note>
    </ligand>
</feature>